<dbReference type="PANTHER" id="PTHR34820">
    <property type="entry name" value="INNER MEMBRANE PROTEIN YEBZ"/>
    <property type="match status" value="1"/>
</dbReference>
<keyword evidence="4" id="KW-0186">Copper</keyword>
<protein>
    <submittedName>
        <fullName evidence="8">Copper resistance protein CopC</fullName>
    </submittedName>
</protein>
<dbReference type="GO" id="GO:0005507">
    <property type="term" value="F:copper ion binding"/>
    <property type="evidence" value="ECO:0007669"/>
    <property type="project" value="InterPro"/>
</dbReference>
<dbReference type="SUPFAM" id="SSF81296">
    <property type="entry name" value="E set domains"/>
    <property type="match status" value="1"/>
</dbReference>
<dbReference type="InterPro" id="IPR014755">
    <property type="entry name" value="Cu-Rt/internalin_Ig-like"/>
</dbReference>
<feature type="transmembrane region" description="Helical" evidence="6">
    <location>
        <begin position="177"/>
        <end position="197"/>
    </location>
</feature>
<dbReference type="PANTHER" id="PTHR34820:SF4">
    <property type="entry name" value="INNER MEMBRANE PROTEIN YEBZ"/>
    <property type="match status" value="1"/>
</dbReference>
<comment type="subcellular location">
    <subcellularLocation>
        <location evidence="1">Cell envelope</location>
    </subcellularLocation>
</comment>
<evidence type="ECO:0000256" key="2">
    <source>
        <dbReference type="ARBA" id="ARBA00022723"/>
    </source>
</evidence>
<name>A0A3G3JYK0_9BACL</name>
<keyword evidence="6" id="KW-0812">Transmembrane</keyword>
<dbReference type="GO" id="GO:0006825">
    <property type="term" value="P:copper ion transport"/>
    <property type="evidence" value="ECO:0007669"/>
    <property type="project" value="InterPro"/>
</dbReference>
<dbReference type="KEGG" id="coh:EAV92_12565"/>
<feature type="domain" description="CopC" evidence="7">
    <location>
        <begin position="26"/>
        <end position="116"/>
    </location>
</feature>
<keyword evidence="3" id="KW-0732">Signal</keyword>
<dbReference type="EMBL" id="CP033433">
    <property type="protein sequence ID" value="AYQ73330.1"/>
    <property type="molecule type" value="Genomic_DNA"/>
</dbReference>
<dbReference type="GO" id="GO:0046688">
    <property type="term" value="P:response to copper ion"/>
    <property type="evidence" value="ECO:0007669"/>
    <property type="project" value="InterPro"/>
</dbReference>
<evidence type="ECO:0000256" key="3">
    <source>
        <dbReference type="ARBA" id="ARBA00022729"/>
    </source>
</evidence>
<keyword evidence="9" id="KW-1185">Reference proteome</keyword>
<dbReference type="GO" id="GO:0030313">
    <property type="term" value="C:cell envelope"/>
    <property type="evidence" value="ECO:0007669"/>
    <property type="project" value="UniProtKB-SubCell"/>
</dbReference>
<dbReference type="AlphaFoldDB" id="A0A3G3JYK0"/>
<organism evidence="8 9">
    <name type="scientific">Cohnella candidum</name>
    <dbReference type="NCBI Taxonomy" id="2674991"/>
    <lineage>
        <taxon>Bacteria</taxon>
        <taxon>Bacillati</taxon>
        <taxon>Bacillota</taxon>
        <taxon>Bacilli</taxon>
        <taxon>Bacillales</taxon>
        <taxon>Paenibacillaceae</taxon>
        <taxon>Cohnella</taxon>
    </lineage>
</organism>
<dbReference type="InterPro" id="IPR014756">
    <property type="entry name" value="Ig_E-set"/>
</dbReference>
<dbReference type="Proteomes" id="UP000269097">
    <property type="component" value="Chromosome"/>
</dbReference>
<evidence type="ECO:0000256" key="4">
    <source>
        <dbReference type="ARBA" id="ARBA00023008"/>
    </source>
</evidence>
<dbReference type="GO" id="GO:0005886">
    <property type="term" value="C:plasma membrane"/>
    <property type="evidence" value="ECO:0007669"/>
    <property type="project" value="TreeGrafter"/>
</dbReference>
<dbReference type="Gene3D" id="2.60.40.1220">
    <property type="match status" value="1"/>
</dbReference>
<evidence type="ECO:0000259" key="7">
    <source>
        <dbReference type="Pfam" id="PF04234"/>
    </source>
</evidence>
<reference evidence="8 9" key="1">
    <citation type="submission" date="2018-10" db="EMBL/GenBank/DDBJ databases">
        <title>Genome Sequence of Cohnella sp.</title>
        <authorList>
            <person name="Srinivasan S."/>
            <person name="Kim M.K."/>
        </authorList>
    </citation>
    <scope>NUCLEOTIDE SEQUENCE [LARGE SCALE GENOMIC DNA]</scope>
    <source>
        <strain evidence="8 9">18JY8-7</strain>
    </source>
</reference>
<feature type="compositionally biased region" description="Low complexity" evidence="5">
    <location>
        <begin position="125"/>
        <end position="165"/>
    </location>
</feature>
<evidence type="ECO:0000313" key="9">
    <source>
        <dbReference type="Proteomes" id="UP000269097"/>
    </source>
</evidence>
<accession>A0A3G3JYK0</accession>
<evidence type="ECO:0000313" key="8">
    <source>
        <dbReference type="EMBL" id="AYQ73330.1"/>
    </source>
</evidence>
<evidence type="ECO:0000256" key="6">
    <source>
        <dbReference type="SAM" id="Phobius"/>
    </source>
</evidence>
<dbReference type="InterPro" id="IPR007348">
    <property type="entry name" value="CopC_dom"/>
</dbReference>
<keyword evidence="6" id="KW-1133">Transmembrane helix</keyword>
<dbReference type="InterPro" id="IPR032694">
    <property type="entry name" value="CopC/D"/>
</dbReference>
<dbReference type="GO" id="GO:0042597">
    <property type="term" value="C:periplasmic space"/>
    <property type="evidence" value="ECO:0007669"/>
    <property type="project" value="InterPro"/>
</dbReference>
<dbReference type="RefSeq" id="WP_123041412.1">
    <property type="nucleotide sequence ID" value="NZ_CP033433.1"/>
</dbReference>
<evidence type="ECO:0000256" key="5">
    <source>
        <dbReference type="SAM" id="MobiDB-lite"/>
    </source>
</evidence>
<sequence length="201" mass="20842">MKNRTLMVMLAGIFLLILHPSVILAHSSLVSTVPNEKSTSEVTEITMNFNETLDTSAKIAVTNAAGEEQALKDTKIKGKVVTAVLEKPLSNGSYKVDWRIISADRHPGKGSFAFVVEVPATATTAAPTASATNPPASPSESSPVESPVSSASPSAADPSSEAPTADTASDAYGGMVFSTWALIGAAVILVAAVTIAFRKRK</sequence>
<keyword evidence="6" id="KW-0472">Membrane</keyword>
<gene>
    <name evidence="8" type="ORF">EAV92_12565</name>
</gene>
<feature type="region of interest" description="Disordered" evidence="5">
    <location>
        <begin position="125"/>
        <end position="167"/>
    </location>
</feature>
<keyword evidence="2" id="KW-0479">Metal-binding</keyword>
<proteinExistence type="predicted"/>
<evidence type="ECO:0000256" key="1">
    <source>
        <dbReference type="ARBA" id="ARBA00004196"/>
    </source>
</evidence>
<dbReference type="Pfam" id="PF04234">
    <property type="entry name" value="CopC"/>
    <property type="match status" value="1"/>
</dbReference>